<evidence type="ECO:0000313" key="3">
    <source>
        <dbReference type="EMBL" id="MCQ3830611.1"/>
    </source>
</evidence>
<dbReference type="EMBL" id="JACASI010000035">
    <property type="protein sequence ID" value="MCQ3830611.1"/>
    <property type="molecule type" value="Genomic_DNA"/>
</dbReference>
<name>A0ABT1P686_9GAMM</name>
<dbReference type="Pfam" id="PF13385">
    <property type="entry name" value="Laminin_G_3"/>
    <property type="match status" value="1"/>
</dbReference>
<dbReference type="PANTHER" id="PTHR31513">
    <property type="entry name" value="EPHRIN TYPE-B RECEPTOR"/>
    <property type="match status" value="1"/>
</dbReference>
<protein>
    <submittedName>
        <fullName evidence="3">LamG domain-containing protein</fullName>
    </submittedName>
</protein>
<dbReference type="InterPro" id="IPR013320">
    <property type="entry name" value="ConA-like_dom_sf"/>
</dbReference>
<dbReference type="SUPFAM" id="SSF49899">
    <property type="entry name" value="Concanavalin A-like lectins/glucanases"/>
    <property type="match status" value="1"/>
</dbReference>
<proteinExistence type="predicted"/>
<accession>A0ABT1P686</accession>
<dbReference type="RefSeq" id="WP_255875531.1">
    <property type="nucleotide sequence ID" value="NZ_JACASI010000035.1"/>
</dbReference>
<organism evidence="3 4">
    <name type="scientific">Microbulbifer elongatus</name>
    <dbReference type="NCBI Taxonomy" id="86173"/>
    <lineage>
        <taxon>Bacteria</taxon>
        <taxon>Pseudomonadati</taxon>
        <taxon>Pseudomonadota</taxon>
        <taxon>Gammaproteobacteria</taxon>
        <taxon>Cellvibrionales</taxon>
        <taxon>Microbulbiferaceae</taxon>
        <taxon>Microbulbifer</taxon>
    </lineage>
</organism>
<feature type="signal peptide" evidence="2">
    <location>
        <begin position="1"/>
        <end position="25"/>
    </location>
</feature>
<gene>
    <name evidence="3" type="ORF">HXX02_14310</name>
</gene>
<feature type="non-terminal residue" evidence="3">
    <location>
        <position position="1291"/>
    </location>
</feature>
<comment type="caution">
    <text evidence="3">The sequence shown here is derived from an EMBL/GenBank/DDBJ whole genome shotgun (WGS) entry which is preliminary data.</text>
</comment>
<evidence type="ECO:0000256" key="2">
    <source>
        <dbReference type="SAM" id="SignalP"/>
    </source>
</evidence>
<keyword evidence="2" id="KW-0732">Signal</keyword>
<dbReference type="Gene3D" id="2.60.120.200">
    <property type="match status" value="1"/>
</dbReference>
<feature type="chain" id="PRO_5045446256" evidence="2">
    <location>
        <begin position="26"/>
        <end position="1291"/>
    </location>
</feature>
<evidence type="ECO:0000313" key="4">
    <source>
        <dbReference type="Proteomes" id="UP001205566"/>
    </source>
</evidence>
<dbReference type="PANTHER" id="PTHR31513:SF2">
    <property type="entry name" value="MRAZ"/>
    <property type="match status" value="1"/>
</dbReference>
<dbReference type="Proteomes" id="UP001205566">
    <property type="component" value="Unassembled WGS sequence"/>
</dbReference>
<feature type="region of interest" description="Disordered" evidence="1">
    <location>
        <begin position="633"/>
        <end position="652"/>
    </location>
</feature>
<keyword evidence="4" id="KW-1185">Reference proteome</keyword>
<sequence length="1291" mass="133766">MGVLPRGFRFVVAGLAILASWCAIAQETDPYRDLIVSSNPVAYWPLESKQYVDVMGNFPSLSEGDNLSIKDTGLNIGSAVETFSRWGNLSFNSDMKPFNDVFSFGVWVKVYSLGGRQVVFQQGGASDDDKPFSLFIAGRDESYESGDKQRENYFTFFSGESSVLLSDIAPVELDVWNYLVVTIDNDESRLYRNGVLVDQGPGRFTDSAEEKFYIGDEGHDVSRLNGFVADVAIYDDVIEPSEVNRQYLLGGEEPSREPVLLTEDLHISAINAEYEGAAVVVDGAIVTIDGTHSFKRLEVINGAKVTHSVEQKLELVVAETLRVSSNSSIDVTGRGLTTTSSIYYGASHGGAGAGRSSDSTYGDFEEPTSLGTSSYSAARGGGAIRIQAAEAIIDGSIIADGPKSSSYGGTSGGSVWLEANTLSGVGTISAKGGASGNSSSYYGGAGGRVAVYYAVNNGFNLDNISAVGGASYSASKPVGGAGTIYWKDTTSGKAIVRILGTPEDDAKSLLRGPIKDSTTLEVVLADTVLDTASTNNGSEATGRNVIVDGGTLSLSPSPLSHPSEPWENVSILNGGNLTHEVVNPDQDGPYIGFDWAVGQLRVDADSRIDVTGRGHTTTSSIYYGASHGGAGAGRSSDSTYGDFEEPTSLGTSSYSAARGGGAIRIQAAEAIIDGSIIADGPKSSSYGGTSGGSVWLEANTLSGVGTISAKGGASGNSSSYYGGAGGRVAVYYAVNNGFNLDNISAVGGASYSASKPVGGAGTIYWKDTTSGKAIVRILGTPEDDEKSLLRGPIKDDTTLEVVLADAVLDVSSTGNGDEAVGRNLLVDGKGAGAALSFYAVPLSKPSEAWEKVSLVEGGVLQHEPPERDASEPFIGINWIVDQLNIDADSKIDVTGRGFGSSFSDYYGASNCGVGGGWDDPPIYENIEEPTSFGSSRSASVRGGGSVKLVVGDAALNGAIVASGQTPDSYGGPSGGSIWITTNTLSGAGYIAANGGNGGNSTSYYGGGGGCIALYYGVNENFDLDLISADGGSSNSSSKGGQDGSVYILSSAPVVRSLDIGANVNRNLESLSVRFGSGLDFSSVDVDDLTLQNDSGVSIPIVSIDPTSISQFKVFFAETLLEGVYTFTVGPNIFGSNGLGMDQDQDGIELEPFDDKYTFAFKVDTTAPGKPIIDQLVAPEVNISNSRDIVLSGKRDENTAIWIDGTEFISNGSGIWSGTYSAAEGSSSIAVSAVDLSGNASEPVSVLFDIDSTAPDIVSAYPNGLYNVAPMVAALVVTETGSGIDLDTSTLV</sequence>
<reference evidence="3" key="1">
    <citation type="thesis" date="2020" institute="Technische Universitat Dresden" country="Dresden, Germany">
        <title>The Agarolytic System of Microbulbifer elongatus PORT2, Isolated from Batu Karas, Pangandaran West Java Indonesia.</title>
        <authorList>
            <person name="Anggraeni S.R."/>
        </authorList>
    </citation>
    <scope>NUCLEOTIDE SEQUENCE</scope>
    <source>
        <strain evidence="3">PORT2</strain>
    </source>
</reference>
<evidence type="ECO:0000256" key="1">
    <source>
        <dbReference type="SAM" id="MobiDB-lite"/>
    </source>
</evidence>